<protein>
    <submittedName>
        <fullName evidence="1">Conjugal transfer pilus assembly protein TraW</fullName>
    </submittedName>
</protein>
<keyword evidence="3" id="KW-1185">Reference proteome</keyword>
<dbReference type="RefSeq" id="WP_037213840.1">
    <property type="nucleotide sequence ID" value="NZ_CP113531.1"/>
</dbReference>
<accession>A0A8E0WLD0</accession>
<evidence type="ECO:0000313" key="1">
    <source>
        <dbReference type="EMBL" id="KDO02760.1"/>
    </source>
</evidence>
<dbReference type="EMBL" id="JFKF01000114">
    <property type="protein sequence ID" value="KDO02760.1"/>
    <property type="molecule type" value="Genomic_DNA"/>
</dbReference>
<dbReference type="InterPro" id="IPR014114">
    <property type="entry name" value="TraW"/>
</dbReference>
<dbReference type="Proteomes" id="UP000027161">
    <property type="component" value="Unassembled WGS sequence"/>
</dbReference>
<evidence type="ECO:0000313" key="2">
    <source>
        <dbReference type="EMBL" id="KDO03389.1"/>
    </source>
</evidence>
<name>A0A8E0WLD0_9RICK</name>
<evidence type="ECO:0000313" key="3">
    <source>
        <dbReference type="Proteomes" id="UP000027161"/>
    </source>
</evidence>
<dbReference type="NCBIfam" id="TIGR02743">
    <property type="entry name" value="TraW"/>
    <property type="match status" value="1"/>
</dbReference>
<dbReference type="EMBL" id="JFKF01000035">
    <property type="protein sequence ID" value="KDO03389.1"/>
    <property type="molecule type" value="Genomic_DNA"/>
</dbReference>
<reference evidence="1 3" key="1">
    <citation type="submission" date="2014-02" db="EMBL/GenBank/DDBJ databases">
        <title>Draft genome sequence of Rickettsia buchneri sp. nov. ISO7T.</title>
        <authorList>
            <person name="Felsheim R.F."/>
            <person name="Kurtti T.J."/>
            <person name="Munderloh U.G."/>
        </authorList>
    </citation>
    <scope>NUCLEOTIDE SEQUENCE [LARGE SCALE GENOMIC DNA]</scope>
    <source>
        <strain evidence="1 3">ISO7</strain>
    </source>
</reference>
<dbReference type="AlphaFoldDB" id="A0A8E0WLD0"/>
<gene>
    <name evidence="2" type="ORF">REISMN_01765</name>
    <name evidence="1" type="ORF">REISMN_05325</name>
</gene>
<proteinExistence type="predicted"/>
<organism evidence="1 3">
    <name type="scientific">Rickettsia tamurae subsp. buchneri</name>
    <dbReference type="NCBI Taxonomy" id="1462938"/>
    <lineage>
        <taxon>Bacteria</taxon>
        <taxon>Pseudomonadati</taxon>
        <taxon>Pseudomonadota</taxon>
        <taxon>Alphaproteobacteria</taxon>
        <taxon>Rickettsiales</taxon>
        <taxon>Rickettsiaceae</taxon>
        <taxon>Rickettsieae</taxon>
        <taxon>Rickettsia</taxon>
        <taxon>spotted fever group</taxon>
    </lineage>
</organism>
<sequence length="208" mass="23107">MTPNIIMIFSFTTILAFSALALENKLKIKDYGVRGATFQVIEQSMLEVIMAKLKAAKEGGLLEKMQEEFKEKVKKKIARPLPVLGLHKAIKARSWKYDPTFTQQTTIKDQNGRVIVPAGTKVNPLVALSWGDPLILIDGDDASQVAWAKAQQGKIVLTNGSPIELSQTVNREIYFDQGGMLATRFKIEAIPAIIEQDGKELRIREVAL</sequence>
<comment type="caution">
    <text evidence="1">The sequence shown here is derived from an EMBL/GenBank/DDBJ whole genome shotgun (WGS) entry which is preliminary data.</text>
</comment>